<name>A0A081RLF0_9ARCH</name>
<evidence type="ECO:0000313" key="1">
    <source>
        <dbReference type="EMBL" id="KEQ56023.1"/>
    </source>
</evidence>
<dbReference type="AlphaFoldDB" id="A0A081RLF0"/>
<dbReference type="EMBL" id="JOKN01000038">
    <property type="protein sequence ID" value="KEQ56023.1"/>
    <property type="molecule type" value="Genomic_DNA"/>
</dbReference>
<organism evidence="1 2">
    <name type="scientific">Marine Group I thaumarchaeote SCGC AAA799-N04</name>
    <dbReference type="NCBI Taxonomy" id="1502293"/>
    <lineage>
        <taxon>Archaea</taxon>
        <taxon>Nitrososphaerota</taxon>
        <taxon>Marine Group I</taxon>
    </lineage>
</organism>
<accession>A0A081RLF0</accession>
<dbReference type="Proteomes" id="UP000028059">
    <property type="component" value="Unassembled WGS sequence"/>
</dbReference>
<sequence>MKKIVLFLVLSITLGISPNAFGYGLGDAESSIIEINGEKLKIKTVITPEVIEEENSQFELKIQLLNSVSEEPVSNVGYHLKILDSDDMVLFEEYVFALDEFLFLTFNPNENSDFQFLGDKNSQEFWTSSSNSPLSVSGPVFLDGGIYKIQTSVKMLNEQDVKISNNFETILIIGEIVPFQITDEGKNYDLEFITYFDKIEDIIFDKQLNSVKANMKFNWDENSIDPIPFVHSEIYLPYVWEKFINHEINTFVNGIQVFGLVDKSQEEQIIVHFLINNKQLKTLSSQIDDEDHDKFIFEIRTGEPIEPISGTSKNTGKDDAMVKLSSESDWKVYFWWEPTGELLPEDETTFNIMFHDPDTNLMQKNITYDFFIYQNNEMINSQVDSQTPSGHDLKEFLFESEGDVQVVIKNINGVDTSAEFAFYVGDESQKISIPKWVKNNAQWWSENNIDDDTFASGIEFMIKEKIIFVPETQQQKNENAVIPDWVRNNAAWWANDQISDKDFASGLQFLIESGIISV</sequence>
<protein>
    <submittedName>
        <fullName evidence="1">Blue copper domain-containing protein</fullName>
    </submittedName>
</protein>
<gene>
    <name evidence="1" type="ORF">AAA799N04_01557</name>
</gene>
<evidence type="ECO:0000313" key="2">
    <source>
        <dbReference type="Proteomes" id="UP000028059"/>
    </source>
</evidence>
<reference evidence="1 2" key="1">
    <citation type="submission" date="2014-06" db="EMBL/GenBank/DDBJ databases">
        <authorList>
            <person name="Ngugi D.K."/>
            <person name="Blom J."/>
            <person name="Alam I."/>
            <person name="Rashid M."/>
            <person name="Ba Alawi W."/>
            <person name="Zhang G."/>
            <person name="Hikmawan T."/>
            <person name="Guan Y."/>
            <person name="Antunes A."/>
            <person name="Siam R."/>
            <person name="ElDorry H."/>
            <person name="Bajic V."/>
            <person name="Stingl U."/>
        </authorList>
    </citation>
    <scope>NUCLEOTIDE SEQUENCE [LARGE SCALE GENOMIC DNA]</scope>
    <source>
        <strain evidence="1">SCGC AAA799-N04</strain>
    </source>
</reference>
<comment type="caution">
    <text evidence="1">The sequence shown here is derived from an EMBL/GenBank/DDBJ whole genome shotgun (WGS) entry which is preliminary data.</text>
</comment>
<proteinExistence type="predicted"/>
<keyword evidence="2" id="KW-1185">Reference proteome</keyword>